<feature type="compositionally biased region" description="Low complexity" evidence="1">
    <location>
        <begin position="177"/>
        <end position="191"/>
    </location>
</feature>
<sequence>MSLNTIDSDHCSIAETAENRNDDPSTESIQPKYSLQRWSEEVPRESIWSSFNLRTRVVRVKIVKESLEEWRKKYPAPDSMVMSFESALLSQLEKWHDMSMQLFPSVIFWLTGDTRASTESPMNFAQKPSSLSEGCLTVAVFEDSLLHQNEQTYGPTIWQPKSPSVSEGSMPSWTVGSTESSENCTTTSDSEGNPFPQIAEDISTKAYAKLDEKPWKSFEANLKADEIVSQLNLDSIMSWTGQQLHLCVFTTIIDPVIEMPPVERPRTPGSSSTVIPRTQPNFSNFLEEPHALVKRKPSPLAESGATSNSIKRLKVSSDPAGEDGSINAFGCPFCKANPSRYLHVHNSCAFPPGFNIKRLTEHLKRNHSSKHCCKNCRKRFFGAAEKAQKELCEHINRGDCKTKKELVTESEWMSENQEEVFNLNILKRSRATEEEKWKAIYRFLFPKHSFVPSPYYNYYVVNQENFDTHNPRNQGSPSQSHHFQDKHVPNTYLRSPLGANTPSTSSSCQDATVWCMAQSPGDSQEPSETRYTQSQNSFTPVNPAGGSEITLPVRSTPLGWQSSNMAHKEYPSGHFDENCIPSLHSVPSSSEIPQQSHHPLSSPGLGEESASKDSIYIPDSGYSSLGIPKGGNEETNNPKLPLVEVEDREELEEDLFATWVDNGYNWDMPSFALLPSSIDLTDDSPSRLRRNNVFDRVSSPIRLYEQK</sequence>
<organism evidence="2 3">
    <name type="scientific">Glonium stellatum</name>
    <dbReference type="NCBI Taxonomy" id="574774"/>
    <lineage>
        <taxon>Eukaryota</taxon>
        <taxon>Fungi</taxon>
        <taxon>Dikarya</taxon>
        <taxon>Ascomycota</taxon>
        <taxon>Pezizomycotina</taxon>
        <taxon>Dothideomycetes</taxon>
        <taxon>Pleosporomycetidae</taxon>
        <taxon>Gloniales</taxon>
        <taxon>Gloniaceae</taxon>
        <taxon>Glonium</taxon>
    </lineage>
</organism>
<dbReference type="PANTHER" id="PTHR38166:SF1">
    <property type="entry name" value="C2H2-TYPE DOMAIN-CONTAINING PROTEIN"/>
    <property type="match status" value="1"/>
</dbReference>
<proteinExistence type="predicted"/>
<feature type="region of interest" description="Disordered" evidence="1">
    <location>
        <begin position="156"/>
        <end position="196"/>
    </location>
</feature>
<feature type="compositionally biased region" description="Polar residues" evidence="1">
    <location>
        <begin position="156"/>
        <end position="176"/>
    </location>
</feature>
<feature type="compositionally biased region" description="Polar residues" evidence="1">
    <location>
        <begin position="268"/>
        <end position="280"/>
    </location>
</feature>
<dbReference type="Proteomes" id="UP000250140">
    <property type="component" value="Unassembled WGS sequence"/>
</dbReference>
<evidence type="ECO:0000256" key="1">
    <source>
        <dbReference type="SAM" id="MobiDB-lite"/>
    </source>
</evidence>
<evidence type="ECO:0000313" key="2">
    <source>
        <dbReference type="EMBL" id="OCL04898.1"/>
    </source>
</evidence>
<reference evidence="2 3" key="1">
    <citation type="journal article" date="2016" name="Nat. Commun.">
        <title>Ectomycorrhizal ecology is imprinted in the genome of the dominant symbiotic fungus Cenococcum geophilum.</title>
        <authorList>
            <consortium name="DOE Joint Genome Institute"/>
            <person name="Peter M."/>
            <person name="Kohler A."/>
            <person name="Ohm R.A."/>
            <person name="Kuo A."/>
            <person name="Krutzmann J."/>
            <person name="Morin E."/>
            <person name="Arend M."/>
            <person name="Barry K.W."/>
            <person name="Binder M."/>
            <person name="Choi C."/>
            <person name="Clum A."/>
            <person name="Copeland A."/>
            <person name="Grisel N."/>
            <person name="Haridas S."/>
            <person name="Kipfer T."/>
            <person name="LaButti K."/>
            <person name="Lindquist E."/>
            <person name="Lipzen A."/>
            <person name="Maire R."/>
            <person name="Meier B."/>
            <person name="Mihaltcheva S."/>
            <person name="Molinier V."/>
            <person name="Murat C."/>
            <person name="Poggeler S."/>
            <person name="Quandt C.A."/>
            <person name="Sperisen C."/>
            <person name="Tritt A."/>
            <person name="Tisserant E."/>
            <person name="Crous P.W."/>
            <person name="Henrissat B."/>
            <person name="Nehls U."/>
            <person name="Egli S."/>
            <person name="Spatafora J.W."/>
            <person name="Grigoriev I.V."/>
            <person name="Martin F.M."/>
        </authorList>
    </citation>
    <scope>NUCLEOTIDE SEQUENCE [LARGE SCALE GENOMIC DNA]</scope>
    <source>
        <strain evidence="2 3">CBS 207.34</strain>
    </source>
</reference>
<dbReference type="OrthoDB" id="4738706at2759"/>
<feature type="compositionally biased region" description="Basic and acidic residues" evidence="1">
    <location>
        <begin position="7"/>
        <end position="23"/>
    </location>
</feature>
<dbReference type="EMBL" id="KV750415">
    <property type="protein sequence ID" value="OCL04898.1"/>
    <property type="molecule type" value="Genomic_DNA"/>
</dbReference>
<gene>
    <name evidence="2" type="ORF">AOQ84DRAFT_367107</name>
</gene>
<accession>A0A8E2EUG7</accession>
<evidence type="ECO:0008006" key="4">
    <source>
        <dbReference type="Google" id="ProtNLM"/>
    </source>
</evidence>
<name>A0A8E2EUG7_9PEZI</name>
<dbReference type="AlphaFoldDB" id="A0A8E2EUG7"/>
<evidence type="ECO:0000313" key="3">
    <source>
        <dbReference type="Proteomes" id="UP000250140"/>
    </source>
</evidence>
<protein>
    <recommendedName>
        <fullName evidence="4">C2H2-type domain-containing protein</fullName>
    </recommendedName>
</protein>
<feature type="compositionally biased region" description="Polar residues" evidence="1">
    <location>
        <begin position="520"/>
        <end position="540"/>
    </location>
</feature>
<dbReference type="PANTHER" id="PTHR38166">
    <property type="entry name" value="C2H2-TYPE DOMAIN-CONTAINING PROTEIN-RELATED"/>
    <property type="match status" value="1"/>
</dbReference>
<keyword evidence="3" id="KW-1185">Reference proteome</keyword>
<feature type="region of interest" description="Disordered" evidence="1">
    <location>
        <begin position="260"/>
        <end position="280"/>
    </location>
</feature>
<feature type="region of interest" description="Disordered" evidence="1">
    <location>
        <begin position="1"/>
        <end position="32"/>
    </location>
</feature>
<feature type="compositionally biased region" description="Polar residues" evidence="1">
    <location>
        <begin position="585"/>
        <end position="599"/>
    </location>
</feature>
<feature type="region of interest" description="Disordered" evidence="1">
    <location>
        <begin position="569"/>
        <end position="638"/>
    </location>
</feature>
<feature type="region of interest" description="Disordered" evidence="1">
    <location>
        <begin position="517"/>
        <end position="549"/>
    </location>
</feature>